<dbReference type="Proteomes" id="UP000601223">
    <property type="component" value="Unassembled WGS sequence"/>
</dbReference>
<keyword evidence="2" id="KW-1185">Reference proteome</keyword>
<dbReference type="AlphaFoldDB" id="A0A8J3NIH4"/>
<accession>A0A8J3NIH4</accession>
<protein>
    <submittedName>
        <fullName evidence="1">Peptidase</fullName>
    </submittedName>
</protein>
<dbReference type="EMBL" id="BONF01000009">
    <property type="protein sequence ID" value="GIF80366.1"/>
    <property type="molecule type" value="Genomic_DNA"/>
</dbReference>
<dbReference type="Gene3D" id="3.40.50.1820">
    <property type="entry name" value="alpha/beta hydrolase"/>
    <property type="match status" value="1"/>
</dbReference>
<gene>
    <name evidence="1" type="ORF">Cba03nite_17150</name>
</gene>
<evidence type="ECO:0000313" key="2">
    <source>
        <dbReference type="Proteomes" id="UP000601223"/>
    </source>
</evidence>
<comment type="caution">
    <text evidence="1">The sequence shown here is derived from an EMBL/GenBank/DDBJ whole genome shotgun (WGS) entry which is preliminary data.</text>
</comment>
<proteinExistence type="predicted"/>
<name>A0A8J3NIH4_9ACTN</name>
<dbReference type="InterPro" id="IPR029058">
    <property type="entry name" value="AB_hydrolase_fold"/>
</dbReference>
<evidence type="ECO:0000313" key="1">
    <source>
        <dbReference type="EMBL" id="GIF80366.1"/>
    </source>
</evidence>
<sequence>MTLTGTAAGVPYVALPPETPNAHSPLLVAWHLLDPPRSEEAMAAALPLHGLNAWRVYLGLPLTGARSLPGGPDELMKLVMEDAVLNLFEPLTRQAAEEFPAALAELRTQLGTDGPLSLLGGSIGSMTALRVLTGSGLAIDRVALVSPAVQLFELVEANSRRFGMPYTWSDASRAAAERLDFVARAGEIDRPLLMVVGEEDEKDAFRDPSARLWAALPATASLVTIPGLGHALAEEPGLEAAPQTAHAAQVDAILTDWLSR</sequence>
<dbReference type="SUPFAM" id="SSF53474">
    <property type="entry name" value="alpha/beta-Hydrolases"/>
    <property type="match status" value="1"/>
</dbReference>
<dbReference type="RefSeq" id="WP_203743833.1">
    <property type="nucleotide sequence ID" value="NZ_BONF01000009.1"/>
</dbReference>
<reference evidence="1 2" key="1">
    <citation type="submission" date="2021-01" db="EMBL/GenBank/DDBJ databases">
        <title>Whole genome shotgun sequence of Catellatospora bangladeshensis NBRC 107357.</title>
        <authorList>
            <person name="Komaki H."/>
            <person name="Tamura T."/>
        </authorList>
    </citation>
    <scope>NUCLEOTIDE SEQUENCE [LARGE SCALE GENOMIC DNA]</scope>
    <source>
        <strain evidence="1 2">NBRC 107357</strain>
    </source>
</reference>
<organism evidence="1 2">
    <name type="scientific">Catellatospora bangladeshensis</name>
    <dbReference type="NCBI Taxonomy" id="310355"/>
    <lineage>
        <taxon>Bacteria</taxon>
        <taxon>Bacillati</taxon>
        <taxon>Actinomycetota</taxon>
        <taxon>Actinomycetes</taxon>
        <taxon>Micromonosporales</taxon>
        <taxon>Micromonosporaceae</taxon>
        <taxon>Catellatospora</taxon>
    </lineage>
</organism>